<feature type="binding site" evidence="11">
    <location>
        <begin position="499"/>
        <end position="506"/>
    </location>
    <ligand>
        <name>ATP</name>
        <dbReference type="ChEBI" id="CHEBI:30616"/>
    </ligand>
</feature>
<accession>A0A150HAC1</accession>
<feature type="compositionally biased region" description="Gly residues" evidence="12">
    <location>
        <begin position="469"/>
        <end position="481"/>
    </location>
</feature>
<keyword evidence="7 11" id="KW-0418">Kinase</keyword>
<feature type="transmembrane region" description="Helical" evidence="13">
    <location>
        <begin position="282"/>
        <end position="303"/>
    </location>
</feature>
<evidence type="ECO:0000256" key="8">
    <source>
        <dbReference type="ARBA" id="ARBA00022840"/>
    </source>
</evidence>
<feature type="compositionally biased region" description="Basic and acidic residues" evidence="12">
    <location>
        <begin position="797"/>
        <end position="811"/>
    </location>
</feature>
<feature type="transmembrane region" description="Helical" evidence="13">
    <location>
        <begin position="201"/>
        <end position="222"/>
    </location>
</feature>
<evidence type="ECO:0000256" key="9">
    <source>
        <dbReference type="ARBA" id="ARBA00048743"/>
    </source>
</evidence>
<evidence type="ECO:0000256" key="5">
    <source>
        <dbReference type="ARBA" id="ARBA00022727"/>
    </source>
</evidence>
<dbReference type="InterPro" id="IPR018095">
    <property type="entry name" value="Thymidylate_kin_CS"/>
</dbReference>
<dbReference type="Pfam" id="PF02223">
    <property type="entry name" value="Thymidylate_kin"/>
    <property type="match status" value="1"/>
</dbReference>
<feature type="domain" description="Thymidylate kinase-like" evidence="14">
    <location>
        <begin position="497"/>
        <end position="685"/>
    </location>
</feature>
<dbReference type="EMBL" id="LQQC01000007">
    <property type="protein sequence ID" value="KXZ59062.1"/>
    <property type="molecule type" value="Genomic_DNA"/>
</dbReference>
<keyword evidence="13" id="KW-1133">Transmembrane helix</keyword>
<evidence type="ECO:0000256" key="2">
    <source>
        <dbReference type="ARBA" id="ARBA00012980"/>
    </source>
</evidence>
<keyword evidence="5 11" id="KW-0545">Nucleotide biosynthesis</keyword>
<dbReference type="InterPro" id="IPR039430">
    <property type="entry name" value="Thymidylate_kin-like_dom"/>
</dbReference>
<evidence type="ECO:0000256" key="1">
    <source>
        <dbReference type="ARBA" id="ARBA00009776"/>
    </source>
</evidence>
<dbReference type="FunFam" id="3.40.50.300:FF:000225">
    <property type="entry name" value="Thymidylate kinase"/>
    <property type="match status" value="1"/>
</dbReference>
<dbReference type="SUPFAM" id="SSF52540">
    <property type="entry name" value="P-loop containing nucleoside triphosphate hydrolases"/>
    <property type="match status" value="1"/>
</dbReference>
<dbReference type="PANTHER" id="PTHR10344">
    <property type="entry name" value="THYMIDYLATE KINASE"/>
    <property type="match status" value="1"/>
</dbReference>
<proteinExistence type="inferred from homology"/>
<feature type="transmembrane region" description="Helical" evidence="13">
    <location>
        <begin position="339"/>
        <end position="356"/>
    </location>
</feature>
<keyword evidence="6 11" id="KW-0547">Nucleotide-binding</keyword>
<dbReference type="EC" id="2.7.4.9" evidence="2 11"/>
<sequence length="898" mass="93564">MSNDKRLSAKQPFGGPNADTSDRIAAITPQRGVIGHAVLEAATWLAVMSSVLLTYSLAGVVGFASSARGGALAAVVQREADGDFNRNFANPAYLAVIVLLGIGSFLPLKRVRSMEFSQRTLILTITSVLTGITLIVFGVYSTVWMGAIAALFLGALISLQVIHTPELHTKPWRAGTVSAVIFFFIGAVAQIRAGIGAGMPAVPWTVFASGIVIILAGVLIIVSPLQRSRIPSTGAFPLTRALQQARAHVDVGAPWPVYALFGVIGSIFVVIVPTASDESFGIMSLGLMVCAVLVGWAAGYEAGPTFAPGMTRPRLTAFSLIGAGVLAILGGMVHEVSGTALLFAAAAFAVGVGVRAQDYQISRRIGLGIGAIITLLILSLDARFTVVLSEASTWNITGSAVAVSSVGLLATVGGIIALFLFSPTGIHGIGVDIVHAFRTRTADGQPGQSAGSAGAHGPKQPHAPAAPAGHGGQAAQSGGGLQTPSVRTAQSGFFIAVEGPDGSGKTTQIDFIRKHLADRGLHNVETTREPGGTDKGKQIRAAILDGQGVTPKSEALLYAADRSHHVASLIDPTLRSGGVVVTDRYIDSSLAYQAAGRELAEEDIFALSAWGTDGLMPNLTLLLDISPEASAQRTSQRGNENHLDKQSAEFRGRVRARFLSLAEENPHRYVVINADQPAQKVSEDIAAALDAALDAAGLGRRPQAQQPGSQTQRRSSADLLTSDDPDATQAMPSLEAENVPAESEQRSQGASGQSAAAQGPAVSQMPVVKPAEEQQKAADGSQEASEGQKPADVQSKPAKEQQESAEPEHVETAAGSAESADTAADSDSSVPPKPEAKPAPVPEADTILPDTPSVSADDDAATRILPSQPEQSAEKLRKQAEIERQARERLRQARRGKR</sequence>
<comment type="function">
    <text evidence="10 11">Phosphorylation of dTMP to form dTDP in both de novo and salvage pathways of dTTP synthesis.</text>
</comment>
<keyword evidence="16" id="KW-1185">Reference proteome</keyword>
<feature type="transmembrane region" description="Helical" evidence="13">
    <location>
        <begin position="120"/>
        <end position="137"/>
    </location>
</feature>
<evidence type="ECO:0000256" key="4">
    <source>
        <dbReference type="ARBA" id="ARBA00022679"/>
    </source>
</evidence>
<evidence type="ECO:0000313" key="16">
    <source>
        <dbReference type="Proteomes" id="UP000243589"/>
    </source>
</evidence>
<evidence type="ECO:0000256" key="11">
    <source>
        <dbReference type="HAMAP-Rule" id="MF_00165"/>
    </source>
</evidence>
<gene>
    <name evidence="11 15" type="primary">tmk</name>
    <name evidence="15" type="ORF">Bravens_00615</name>
</gene>
<feature type="compositionally biased region" description="Low complexity" evidence="12">
    <location>
        <begin position="444"/>
        <end position="468"/>
    </location>
</feature>
<evidence type="ECO:0000256" key="3">
    <source>
        <dbReference type="ARBA" id="ARBA00017144"/>
    </source>
</evidence>
<feature type="compositionally biased region" description="Polar residues" evidence="12">
    <location>
        <begin position="703"/>
        <end position="714"/>
    </location>
</feature>
<feature type="transmembrane region" description="Helical" evidence="13">
    <location>
        <begin position="52"/>
        <end position="76"/>
    </location>
</feature>
<organism evidence="15 16">
    <name type="scientific">Brevibacterium ravenspurgense</name>
    <dbReference type="NCBI Taxonomy" id="479117"/>
    <lineage>
        <taxon>Bacteria</taxon>
        <taxon>Bacillati</taxon>
        <taxon>Actinomycetota</taxon>
        <taxon>Actinomycetes</taxon>
        <taxon>Micrococcales</taxon>
        <taxon>Brevibacteriaceae</taxon>
        <taxon>Brevibacterium</taxon>
    </lineage>
</organism>
<feature type="compositionally biased region" description="Low complexity" evidence="12">
    <location>
        <begin position="812"/>
        <end position="830"/>
    </location>
</feature>
<dbReference type="PANTHER" id="PTHR10344:SF4">
    <property type="entry name" value="UMP-CMP KINASE 2, MITOCHONDRIAL"/>
    <property type="match status" value="1"/>
</dbReference>
<evidence type="ECO:0000256" key="12">
    <source>
        <dbReference type="SAM" id="MobiDB-lite"/>
    </source>
</evidence>
<feature type="region of interest" description="Disordered" evidence="12">
    <location>
        <begin position="442"/>
        <end position="483"/>
    </location>
</feature>
<evidence type="ECO:0000256" key="13">
    <source>
        <dbReference type="SAM" id="Phobius"/>
    </source>
</evidence>
<dbReference type="Gene3D" id="3.40.50.300">
    <property type="entry name" value="P-loop containing nucleotide triphosphate hydrolases"/>
    <property type="match status" value="1"/>
</dbReference>
<dbReference type="CDD" id="cd01672">
    <property type="entry name" value="TMPK"/>
    <property type="match status" value="1"/>
</dbReference>
<dbReference type="GO" id="GO:0006227">
    <property type="term" value="P:dUDP biosynthetic process"/>
    <property type="evidence" value="ECO:0007669"/>
    <property type="project" value="TreeGrafter"/>
</dbReference>
<dbReference type="PROSITE" id="PS01331">
    <property type="entry name" value="THYMIDYLATE_KINASE"/>
    <property type="match status" value="1"/>
</dbReference>
<feature type="transmembrane region" description="Helical" evidence="13">
    <location>
        <begin position="143"/>
        <end position="162"/>
    </location>
</feature>
<feature type="transmembrane region" description="Helical" evidence="13">
    <location>
        <begin position="315"/>
        <end position="333"/>
    </location>
</feature>
<dbReference type="GO" id="GO:0004798">
    <property type="term" value="F:dTMP kinase activity"/>
    <property type="evidence" value="ECO:0007669"/>
    <property type="project" value="UniProtKB-UniRule"/>
</dbReference>
<dbReference type="Proteomes" id="UP000243589">
    <property type="component" value="Unassembled WGS sequence"/>
</dbReference>
<evidence type="ECO:0000256" key="7">
    <source>
        <dbReference type="ARBA" id="ARBA00022777"/>
    </source>
</evidence>
<comment type="caution">
    <text evidence="15">The sequence shown here is derived from an EMBL/GenBank/DDBJ whole genome shotgun (WGS) entry which is preliminary data.</text>
</comment>
<name>A0A150HAC1_9MICO</name>
<feature type="compositionally biased region" description="Low complexity" evidence="12">
    <location>
        <begin position="746"/>
        <end position="764"/>
    </location>
</feature>
<evidence type="ECO:0000256" key="10">
    <source>
        <dbReference type="ARBA" id="ARBA00057735"/>
    </source>
</evidence>
<keyword evidence="8 11" id="KW-0067">ATP-binding</keyword>
<dbReference type="InterPro" id="IPR027417">
    <property type="entry name" value="P-loop_NTPase"/>
</dbReference>
<feature type="region of interest" description="Disordered" evidence="12">
    <location>
        <begin position="699"/>
        <end position="880"/>
    </location>
</feature>
<feature type="transmembrane region" description="Helical" evidence="13">
    <location>
        <begin position="174"/>
        <end position="195"/>
    </location>
</feature>
<reference evidence="15 16" key="1">
    <citation type="submission" date="2016-01" db="EMBL/GenBank/DDBJ databases">
        <title>Use of Whole Genome Sequencing to ascertain that Brevibacterium massiliense (Roux, Raoult 2009) is a later heterotypic synonym of Brevibacterium ravenspurgense (Mages 2008).</title>
        <authorList>
            <person name="Bernier A.-M."/>
            <person name="Burdz T."/>
            <person name="Huynh C."/>
            <person name="Pachecho A.L."/>
            <person name="Wiebe D."/>
            <person name="Bonner C."/>
            <person name="Bernard K."/>
        </authorList>
    </citation>
    <scope>NUCLEOTIDE SEQUENCE [LARGE SCALE GENOMIC DNA]</scope>
    <source>
        <strain evidence="15 16">CCUG56047</strain>
    </source>
</reference>
<dbReference type="GO" id="GO:0005524">
    <property type="term" value="F:ATP binding"/>
    <property type="evidence" value="ECO:0007669"/>
    <property type="project" value="UniProtKB-UniRule"/>
</dbReference>
<evidence type="ECO:0000313" key="15">
    <source>
        <dbReference type="EMBL" id="KXZ59062.1"/>
    </source>
</evidence>
<dbReference type="GO" id="GO:0005829">
    <property type="term" value="C:cytosol"/>
    <property type="evidence" value="ECO:0007669"/>
    <property type="project" value="TreeGrafter"/>
</dbReference>
<evidence type="ECO:0000259" key="14">
    <source>
        <dbReference type="Pfam" id="PF02223"/>
    </source>
</evidence>
<protein>
    <recommendedName>
        <fullName evidence="3 11">Thymidylate kinase</fullName>
        <ecNumber evidence="2 11">2.7.4.9</ecNumber>
    </recommendedName>
    <alternativeName>
        <fullName evidence="11">dTMP kinase</fullName>
    </alternativeName>
</protein>
<dbReference type="PATRIC" id="fig|479117.4.peg.616"/>
<dbReference type="HAMAP" id="MF_00165">
    <property type="entry name" value="Thymidylate_kinase"/>
    <property type="match status" value="1"/>
</dbReference>
<dbReference type="GO" id="GO:0006233">
    <property type="term" value="P:dTDP biosynthetic process"/>
    <property type="evidence" value="ECO:0007669"/>
    <property type="project" value="InterPro"/>
</dbReference>
<dbReference type="InterPro" id="IPR018094">
    <property type="entry name" value="Thymidylate_kinase"/>
</dbReference>
<feature type="transmembrane region" description="Helical" evidence="13">
    <location>
        <begin position="365"/>
        <end position="384"/>
    </location>
</feature>
<dbReference type="NCBIfam" id="TIGR00041">
    <property type="entry name" value="DTMP_kinase"/>
    <property type="match status" value="1"/>
</dbReference>
<keyword evidence="13" id="KW-0812">Transmembrane</keyword>
<keyword evidence="4 11" id="KW-0808">Transferase</keyword>
<feature type="compositionally biased region" description="Pro residues" evidence="12">
    <location>
        <begin position="831"/>
        <end position="841"/>
    </location>
</feature>
<dbReference type="GO" id="GO:0006235">
    <property type="term" value="P:dTTP biosynthetic process"/>
    <property type="evidence" value="ECO:0007669"/>
    <property type="project" value="UniProtKB-UniRule"/>
</dbReference>
<dbReference type="AlphaFoldDB" id="A0A150HAC1"/>
<feature type="region of interest" description="Disordered" evidence="12">
    <location>
        <begin position="1"/>
        <end position="22"/>
    </location>
</feature>
<feature type="transmembrane region" description="Helical" evidence="13">
    <location>
        <begin position="88"/>
        <end position="108"/>
    </location>
</feature>
<feature type="transmembrane region" description="Helical" evidence="13">
    <location>
        <begin position="255"/>
        <end position="276"/>
    </location>
</feature>
<evidence type="ECO:0000256" key="6">
    <source>
        <dbReference type="ARBA" id="ARBA00022741"/>
    </source>
</evidence>
<comment type="similarity">
    <text evidence="1 11">Belongs to the thymidylate kinase family.</text>
</comment>
<dbReference type="RefSeq" id="WP_062020174.1">
    <property type="nucleotide sequence ID" value="NZ_LQQC01000007.1"/>
</dbReference>
<comment type="catalytic activity">
    <reaction evidence="9 11">
        <text>dTMP + ATP = dTDP + ADP</text>
        <dbReference type="Rhea" id="RHEA:13517"/>
        <dbReference type="ChEBI" id="CHEBI:30616"/>
        <dbReference type="ChEBI" id="CHEBI:58369"/>
        <dbReference type="ChEBI" id="CHEBI:63528"/>
        <dbReference type="ChEBI" id="CHEBI:456216"/>
        <dbReference type="EC" id="2.7.4.9"/>
    </reaction>
</comment>
<keyword evidence="13" id="KW-0472">Membrane</keyword>
<feature type="transmembrane region" description="Helical" evidence="13">
    <location>
        <begin position="396"/>
        <end position="421"/>
    </location>
</feature>